<feature type="compositionally biased region" description="Acidic residues" evidence="1">
    <location>
        <begin position="26"/>
        <end position="35"/>
    </location>
</feature>
<evidence type="ECO:0000256" key="1">
    <source>
        <dbReference type="SAM" id="MobiDB-lite"/>
    </source>
</evidence>
<keyword evidence="3" id="KW-1185">Reference proteome</keyword>
<feature type="region of interest" description="Disordered" evidence="1">
    <location>
        <begin position="69"/>
        <end position="119"/>
    </location>
</feature>
<proteinExistence type="predicted"/>
<name>A0AA39D3W7_9EURO</name>
<evidence type="ECO:0000313" key="2">
    <source>
        <dbReference type="EMBL" id="KAJ9646022.1"/>
    </source>
</evidence>
<organism evidence="2 3">
    <name type="scientific">Knufia peltigerae</name>
    <dbReference type="NCBI Taxonomy" id="1002370"/>
    <lineage>
        <taxon>Eukaryota</taxon>
        <taxon>Fungi</taxon>
        <taxon>Dikarya</taxon>
        <taxon>Ascomycota</taxon>
        <taxon>Pezizomycotina</taxon>
        <taxon>Eurotiomycetes</taxon>
        <taxon>Chaetothyriomycetidae</taxon>
        <taxon>Chaetothyriales</taxon>
        <taxon>Trichomeriaceae</taxon>
        <taxon>Knufia</taxon>
    </lineage>
</organism>
<feature type="region of interest" description="Disordered" evidence="1">
    <location>
        <begin position="23"/>
        <end position="44"/>
    </location>
</feature>
<reference evidence="2" key="1">
    <citation type="submission" date="2022-10" db="EMBL/GenBank/DDBJ databases">
        <title>Culturing micro-colonial fungi from biological soil crusts in the Mojave desert and describing Neophaeococcomyces mojavensis, and introducing the new genera and species Taxawa tesnikishii.</title>
        <authorList>
            <person name="Kurbessoian T."/>
            <person name="Stajich J.E."/>
        </authorList>
    </citation>
    <scope>NUCLEOTIDE SEQUENCE</scope>
    <source>
        <strain evidence="2">TK_35</strain>
    </source>
</reference>
<feature type="compositionally biased region" description="Basic and acidic residues" evidence="1">
    <location>
        <begin position="76"/>
        <end position="118"/>
    </location>
</feature>
<accession>A0AA39D3W7</accession>
<dbReference type="Proteomes" id="UP001172681">
    <property type="component" value="Unassembled WGS sequence"/>
</dbReference>
<protein>
    <submittedName>
        <fullName evidence="2">Uncharacterized protein</fullName>
    </submittedName>
</protein>
<sequence length="139" mass="14703">MSVVGISGLRSIGVSDLLASLAVDEPQSDDGAADPDDGRQEAKRLVGFPPSAISSVSNAAPVERVTAAVRPTVDVVHQDAESGEPSKREEKVDRPVEEASRERQQPQKAEEDGKRGDYLDVDEATERLAGAATVVVQVL</sequence>
<dbReference type="EMBL" id="JAPDRN010000003">
    <property type="protein sequence ID" value="KAJ9646022.1"/>
    <property type="molecule type" value="Genomic_DNA"/>
</dbReference>
<gene>
    <name evidence="2" type="ORF">H2204_000684</name>
</gene>
<comment type="caution">
    <text evidence="2">The sequence shown here is derived from an EMBL/GenBank/DDBJ whole genome shotgun (WGS) entry which is preliminary data.</text>
</comment>
<dbReference type="AlphaFoldDB" id="A0AA39D3W7"/>
<evidence type="ECO:0000313" key="3">
    <source>
        <dbReference type="Proteomes" id="UP001172681"/>
    </source>
</evidence>